<feature type="binding site" evidence="6">
    <location>
        <begin position="308"/>
        <end position="313"/>
    </location>
    <ligand>
        <name>FAD</name>
        <dbReference type="ChEBI" id="CHEBI:57692"/>
    </ligand>
</feature>
<organism evidence="8 9">
    <name type="scientific">Cloeon dipterum</name>
    <dbReference type="NCBI Taxonomy" id="197152"/>
    <lineage>
        <taxon>Eukaryota</taxon>
        <taxon>Metazoa</taxon>
        <taxon>Ecdysozoa</taxon>
        <taxon>Arthropoda</taxon>
        <taxon>Hexapoda</taxon>
        <taxon>Insecta</taxon>
        <taxon>Pterygota</taxon>
        <taxon>Palaeoptera</taxon>
        <taxon>Ephemeroptera</taxon>
        <taxon>Pisciforma</taxon>
        <taxon>Baetidae</taxon>
        <taxon>Cloeon</taxon>
    </lineage>
</organism>
<sequence length="341" mass="37750">MGVKRVGILGAGVVGLNTAIQLQNEFPTLDVTIIAEKFNQDTTSDGAAGLFRPSSSFSGPSLEITKKWILDSYRYYDALRITGEGEAGGIFQIPAYIFSNYNEGMVKNHLLETVVPVYRSMTESELEEYPGWKWGAFYKTLIMECREYQPWAIEKITRSGGKFRQAKVNSFSDVEDFDVVINCTGLGAKYLCNDPKMTPIRGQIIKVRAPWVKASYMADFDTYIIPNRNTITLGGCRNYGSYDLSVCPFTKADIQKRCSAVVPSLEKAEFVRDWVGLRPHRDPVRVEAENIQLPSGKNLSVVHNYGHGGYGVTSSPGTAMHAVKLFAEKHAASVGSALSKL</sequence>
<comment type="similarity">
    <text evidence="2">Belongs to the DAMOX/DASOX family.</text>
</comment>
<evidence type="ECO:0000256" key="4">
    <source>
        <dbReference type="ARBA" id="ARBA00022827"/>
    </source>
</evidence>
<evidence type="ECO:0000256" key="5">
    <source>
        <dbReference type="ARBA" id="ARBA00023002"/>
    </source>
</evidence>
<accession>A0A8S1E1H6</accession>
<dbReference type="GO" id="GO:0003884">
    <property type="term" value="F:D-amino-acid oxidase activity"/>
    <property type="evidence" value="ECO:0007669"/>
    <property type="project" value="InterPro"/>
</dbReference>
<evidence type="ECO:0000256" key="1">
    <source>
        <dbReference type="ARBA" id="ARBA00001974"/>
    </source>
</evidence>
<gene>
    <name evidence="8" type="ORF">CLODIP_2_CD13682</name>
</gene>
<protein>
    <recommendedName>
        <fullName evidence="7">FAD dependent oxidoreductase domain-containing protein</fullName>
    </recommendedName>
</protein>
<dbReference type="AlphaFoldDB" id="A0A8S1E1H6"/>
<keyword evidence="9" id="KW-1185">Reference proteome</keyword>
<dbReference type="PROSITE" id="PS00677">
    <property type="entry name" value="DAO"/>
    <property type="match status" value="1"/>
</dbReference>
<evidence type="ECO:0000313" key="8">
    <source>
        <dbReference type="EMBL" id="CAB3386342.1"/>
    </source>
</evidence>
<keyword evidence="3" id="KW-0285">Flavoprotein</keyword>
<dbReference type="PIRSF" id="PIRSF000189">
    <property type="entry name" value="D-aa_oxidase"/>
    <property type="match status" value="1"/>
</dbReference>
<dbReference type="Gene3D" id="3.30.9.10">
    <property type="entry name" value="D-Amino Acid Oxidase, subunit A, domain 2"/>
    <property type="match status" value="1"/>
</dbReference>
<evidence type="ECO:0000313" key="9">
    <source>
        <dbReference type="Proteomes" id="UP000494165"/>
    </source>
</evidence>
<feature type="domain" description="FAD dependent oxidoreductase" evidence="7">
    <location>
        <begin position="6"/>
        <end position="324"/>
    </location>
</feature>
<evidence type="ECO:0000256" key="6">
    <source>
        <dbReference type="PIRSR" id="PIRSR000189-1"/>
    </source>
</evidence>
<dbReference type="Gene3D" id="3.40.50.720">
    <property type="entry name" value="NAD(P)-binding Rossmann-like Domain"/>
    <property type="match status" value="1"/>
</dbReference>
<keyword evidence="4 6" id="KW-0274">FAD</keyword>
<dbReference type="GO" id="GO:0071949">
    <property type="term" value="F:FAD binding"/>
    <property type="evidence" value="ECO:0007669"/>
    <property type="project" value="InterPro"/>
</dbReference>
<dbReference type="Pfam" id="PF01266">
    <property type="entry name" value="DAO"/>
    <property type="match status" value="1"/>
</dbReference>
<dbReference type="SUPFAM" id="SSF54373">
    <property type="entry name" value="FAD-linked reductases, C-terminal domain"/>
    <property type="match status" value="1"/>
</dbReference>
<proteinExistence type="inferred from homology"/>
<comment type="cofactor">
    <cofactor evidence="1 6">
        <name>FAD</name>
        <dbReference type="ChEBI" id="CHEBI:57692"/>
    </cofactor>
</comment>
<feature type="binding site" evidence="6">
    <location>
        <begin position="43"/>
        <end position="44"/>
    </location>
    <ligand>
        <name>FAD</name>
        <dbReference type="ChEBI" id="CHEBI:57692"/>
    </ligand>
</feature>
<keyword evidence="5" id="KW-0560">Oxidoreductase</keyword>
<feature type="binding site" evidence="6">
    <location>
        <position position="223"/>
    </location>
    <ligand>
        <name>D-dopa</name>
        <dbReference type="ChEBI" id="CHEBI:149689"/>
    </ligand>
</feature>
<feature type="binding site" evidence="6">
    <location>
        <position position="168"/>
    </location>
    <ligand>
        <name>FAD</name>
        <dbReference type="ChEBI" id="CHEBI:57692"/>
    </ligand>
</feature>
<dbReference type="OrthoDB" id="2015447at2759"/>
<evidence type="ECO:0000256" key="3">
    <source>
        <dbReference type="ARBA" id="ARBA00022630"/>
    </source>
</evidence>
<name>A0A8S1E1H6_9INSE</name>
<comment type="caution">
    <text evidence="8">The sequence shown here is derived from an EMBL/GenBank/DDBJ whole genome shotgun (WGS) entry which is preliminary data.</text>
</comment>
<dbReference type="InterPro" id="IPR006181">
    <property type="entry name" value="D-amino_acid_oxidase_CS"/>
</dbReference>
<dbReference type="GO" id="GO:0019478">
    <property type="term" value="P:D-amino acid catabolic process"/>
    <property type="evidence" value="ECO:0007669"/>
    <property type="project" value="TreeGrafter"/>
</dbReference>
<feature type="binding site" evidence="6">
    <location>
        <position position="309"/>
    </location>
    <ligand>
        <name>D-dopa</name>
        <dbReference type="ChEBI" id="CHEBI:149689"/>
    </ligand>
</feature>
<dbReference type="Proteomes" id="UP000494165">
    <property type="component" value="Unassembled WGS sequence"/>
</dbReference>
<dbReference type="InterPro" id="IPR006076">
    <property type="entry name" value="FAD-dep_OxRdtase"/>
</dbReference>
<feature type="binding site" evidence="6">
    <location>
        <begin position="48"/>
        <end position="50"/>
    </location>
    <ligand>
        <name>FAD</name>
        <dbReference type="ChEBI" id="CHEBI:57692"/>
    </ligand>
</feature>
<dbReference type="SUPFAM" id="SSF51971">
    <property type="entry name" value="Nucleotide-binding domain"/>
    <property type="match status" value="1"/>
</dbReference>
<dbReference type="InterPro" id="IPR023209">
    <property type="entry name" value="DAO"/>
</dbReference>
<dbReference type="PANTHER" id="PTHR11530:SF17">
    <property type="entry name" value="RE49860P"/>
    <property type="match status" value="1"/>
</dbReference>
<dbReference type="GO" id="GO:0005737">
    <property type="term" value="C:cytoplasm"/>
    <property type="evidence" value="ECO:0007669"/>
    <property type="project" value="TreeGrafter"/>
</dbReference>
<feature type="binding site" evidence="6">
    <location>
        <position position="184"/>
    </location>
    <ligand>
        <name>FAD</name>
        <dbReference type="ChEBI" id="CHEBI:57692"/>
    </ligand>
</feature>
<evidence type="ECO:0000256" key="2">
    <source>
        <dbReference type="ARBA" id="ARBA00006730"/>
    </source>
</evidence>
<reference evidence="8 9" key="1">
    <citation type="submission" date="2020-04" db="EMBL/GenBank/DDBJ databases">
        <authorList>
            <person name="Alioto T."/>
            <person name="Alioto T."/>
            <person name="Gomez Garrido J."/>
        </authorList>
    </citation>
    <scope>NUCLEOTIDE SEQUENCE [LARGE SCALE GENOMIC DNA]</scope>
</reference>
<feature type="binding site" evidence="6">
    <location>
        <position position="278"/>
    </location>
    <ligand>
        <name>D-dopa</name>
        <dbReference type="ChEBI" id="CHEBI:149689"/>
    </ligand>
</feature>
<evidence type="ECO:0000259" key="7">
    <source>
        <dbReference type="Pfam" id="PF01266"/>
    </source>
</evidence>
<dbReference type="EMBL" id="CADEPI010000473">
    <property type="protein sequence ID" value="CAB3386342.1"/>
    <property type="molecule type" value="Genomic_DNA"/>
</dbReference>
<dbReference type="PANTHER" id="PTHR11530">
    <property type="entry name" value="D-AMINO ACID OXIDASE"/>
    <property type="match status" value="1"/>
</dbReference>